<proteinExistence type="inferred from homology"/>
<accession>A0A382L6W9</accession>
<dbReference type="Pfam" id="PF00205">
    <property type="entry name" value="TPP_enzyme_M"/>
    <property type="match status" value="1"/>
</dbReference>
<protein>
    <recommendedName>
        <fullName evidence="5">Thiamine pyrophosphate enzyme N-terminal TPP-binding domain-containing protein</fullName>
    </recommendedName>
</protein>
<dbReference type="Gene3D" id="3.40.50.1220">
    <property type="entry name" value="TPP-binding domain"/>
    <property type="match status" value="1"/>
</dbReference>
<dbReference type="GO" id="GO:0000287">
    <property type="term" value="F:magnesium ion binding"/>
    <property type="evidence" value="ECO:0007669"/>
    <property type="project" value="InterPro"/>
</dbReference>
<feature type="domain" description="Thiamine pyrophosphate enzyme N-terminal TPP-binding" evidence="3">
    <location>
        <begin position="1"/>
        <end position="120"/>
    </location>
</feature>
<dbReference type="GO" id="GO:0009099">
    <property type="term" value="P:L-valine biosynthetic process"/>
    <property type="evidence" value="ECO:0007669"/>
    <property type="project" value="TreeGrafter"/>
</dbReference>
<dbReference type="GO" id="GO:0009097">
    <property type="term" value="P:isoleucine biosynthetic process"/>
    <property type="evidence" value="ECO:0007669"/>
    <property type="project" value="TreeGrafter"/>
</dbReference>
<dbReference type="InterPro" id="IPR012000">
    <property type="entry name" value="Thiamin_PyroP_enz_cen_dom"/>
</dbReference>
<dbReference type="InterPro" id="IPR029061">
    <property type="entry name" value="THDP-binding"/>
</dbReference>
<dbReference type="Pfam" id="PF02776">
    <property type="entry name" value="TPP_enzyme_N"/>
    <property type="match status" value="1"/>
</dbReference>
<sequence>MTGGEIFVECLKAQGVTDIFGMPGGHLNPVYESLYKNREQISHYVVRHEGGAAFMADGYARSTGDVGVCLTIPGPGSTNASTGLGEAYTANSPVLLVTGQNSSHLAQKSPSKSFHGLDQQTFLSPITKHIEIVKTVDQIPEAVNRTFGAMRSGRPKPALIELATDALTTEVNLPIPARNNGLHPAANSMDLGQALDLIQKSKRPFILAGSGVNHSRATTELVKLAEYLNAPVAMTAMGKGCIPEDSPHSLGIFRSSITREAIEYSDLVIAIGTRFVYRETGNWTMKFKQPLLQIDADPTEISKEYPAQVGICAN</sequence>
<evidence type="ECO:0000313" key="4">
    <source>
        <dbReference type="EMBL" id="SVC31673.1"/>
    </source>
</evidence>
<dbReference type="SUPFAM" id="SSF52518">
    <property type="entry name" value="Thiamin diphosphate-binding fold (THDP-binding)"/>
    <property type="match status" value="1"/>
</dbReference>
<organism evidence="4">
    <name type="scientific">marine metagenome</name>
    <dbReference type="NCBI Taxonomy" id="408172"/>
    <lineage>
        <taxon>unclassified sequences</taxon>
        <taxon>metagenomes</taxon>
        <taxon>ecological metagenomes</taxon>
    </lineage>
</organism>
<dbReference type="FunFam" id="3.40.50.970:FF:000007">
    <property type="entry name" value="Acetolactate synthase"/>
    <property type="match status" value="1"/>
</dbReference>
<reference evidence="4" key="1">
    <citation type="submission" date="2018-05" db="EMBL/GenBank/DDBJ databases">
        <authorList>
            <person name="Lanie J.A."/>
            <person name="Ng W.-L."/>
            <person name="Kazmierczak K.M."/>
            <person name="Andrzejewski T.M."/>
            <person name="Davidsen T.M."/>
            <person name="Wayne K.J."/>
            <person name="Tettelin H."/>
            <person name="Glass J.I."/>
            <person name="Rusch D."/>
            <person name="Podicherti R."/>
            <person name="Tsui H.-C.T."/>
            <person name="Winkler M.E."/>
        </authorList>
    </citation>
    <scope>NUCLEOTIDE SEQUENCE</scope>
</reference>
<evidence type="ECO:0000259" key="3">
    <source>
        <dbReference type="Pfam" id="PF02776"/>
    </source>
</evidence>
<dbReference type="PANTHER" id="PTHR18968">
    <property type="entry name" value="THIAMINE PYROPHOSPHATE ENZYMES"/>
    <property type="match status" value="1"/>
</dbReference>
<feature type="non-terminal residue" evidence="4">
    <location>
        <position position="314"/>
    </location>
</feature>
<dbReference type="InterPro" id="IPR045229">
    <property type="entry name" value="TPP_enz"/>
</dbReference>
<dbReference type="GO" id="GO:0030976">
    <property type="term" value="F:thiamine pyrophosphate binding"/>
    <property type="evidence" value="ECO:0007669"/>
    <property type="project" value="InterPro"/>
</dbReference>
<dbReference type="GO" id="GO:0003984">
    <property type="term" value="F:acetolactate synthase activity"/>
    <property type="evidence" value="ECO:0007669"/>
    <property type="project" value="TreeGrafter"/>
</dbReference>
<dbReference type="PANTHER" id="PTHR18968:SF13">
    <property type="entry name" value="ACETOLACTATE SYNTHASE CATALYTIC SUBUNIT, MITOCHONDRIAL"/>
    <property type="match status" value="1"/>
</dbReference>
<gene>
    <name evidence="4" type="ORF">METZ01_LOCUS284527</name>
</gene>
<name>A0A382L6W9_9ZZZZ</name>
<comment type="similarity">
    <text evidence="1">Belongs to the TPP enzyme family.</text>
</comment>
<evidence type="ECO:0008006" key="5">
    <source>
        <dbReference type="Google" id="ProtNLM"/>
    </source>
</evidence>
<evidence type="ECO:0000259" key="2">
    <source>
        <dbReference type="Pfam" id="PF00205"/>
    </source>
</evidence>
<dbReference type="GO" id="GO:0005948">
    <property type="term" value="C:acetolactate synthase complex"/>
    <property type="evidence" value="ECO:0007669"/>
    <property type="project" value="TreeGrafter"/>
</dbReference>
<dbReference type="Gene3D" id="3.40.50.970">
    <property type="match status" value="1"/>
</dbReference>
<dbReference type="AlphaFoldDB" id="A0A382L6W9"/>
<dbReference type="SUPFAM" id="SSF52467">
    <property type="entry name" value="DHS-like NAD/FAD-binding domain"/>
    <property type="match status" value="1"/>
</dbReference>
<dbReference type="GO" id="GO:0050660">
    <property type="term" value="F:flavin adenine dinucleotide binding"/>
    <property type="evidence" value="ECO:0007669"/>
    <property type="project" value="TreeGrafter"/>
</dbReference>
<feature type="domain" description="Thiamine pyrophosphate enzyme central" evidence="2">
    <location>
        <begin position="193"/>
        <end position="313"/>
    </location>
</feature>
<dbReference type="InterPro" id="IPR029035">
    <property type="entry name" value="DHS-like_NAD/FAD-binding_dom"/>
</dbReference>
<dbReference type="EMBL" id="UINC01084746">
    <property type="protein sequence ID" value="SVC31673.1"/>
    <property type="molecule type" value="Genomic_DNA"/>
</dbReference>
<dbReference type="InterPro" id="IPR012001">
    <property type="entry name" value="Thiamin_PyroP_enz_TPP-bd_dom"/>
</dbReference>
<evidence type="ECO:0000256" key="1">
    <source>
        <dbReference type="ARBA" id="ARBA00007812"/>
    </source>
</evidence>
<dbReference type="CDD" id="cd07035">
    <property type="entry name" value="TPP_PYR_POX_like"/>
    <property type="match status" value="1"/>
</dbReference>